<dbReference type="EMBL" id="AACS02000004">
    <property type="protein sequence ID" value="EAU85341.1"/>
    <property type="molecule type" value="Genomic_DNA"/>
</dbReference>
<evidence type="ECO:0000313" key="2">
    <source>
        <dbReference type="EMBL" id="EAU85341.1"/>
    </source>
</evidence>
<feature type="region of interest" description="Disordered" evidence="1">
    <location>
        <begin position="430"/>
        <end position="449"/>
    </location>
</feature>
<feature type="compositionally biased region" description="Basic and acidic residues" evidence="1">
    <location>
        <begin position="516"/>
        <end position="528"/>
    </location>
</feature>
<reference evidence="2 3" key="1">
    <citation type="journal article" date="2010" name="Proc. Natl. Acad. Sci. U.S.A.">
        <title>Insights into evolution of multicellular fungi from the assembled chromosomes of the mushroom Coprinopsis cinerea (Coprinus cinereus).</title>
        <authorList>
            <person name="Stajich J.E."/>
            <person name="Wilke S.K."/>
            <person name="Ahren D."/>
            <person name="Au C.H."/>
            <person name="Birren B.W."/>
            <person name="Borodovsky M."/>
            <person name="Burns C."/>
            <person name="Canback B."/>
            <person name="Casselton L.A."/>
            <person name="Cheng C.K."/>
            <person name="Deng J."/>
            <person name="Dietrich F.S."/>
            <person name="Fargo D.C."/>
            <person name="Farman M.L."/>
            <person name="Gathman A.C."/>
            <person name="Goldberg J."/>
            <person name="Guigo R."/>
            <person name="Hoegger P.J."/>
            <person name="Hooker J.B."/>
            <person name="Huggins A."/>
            <person name="James T.Y."/>
            <person name="Kamada T."/>
            <person name="Kilaru S."/>
            <person name="Kodira C."/>
            <person name="Kues U."/>
            <person name="Kupfer D."/>
            <person name="Kwan H.S."/>
            <person name="Lomsadze A."/>
            <person name="Li W."/>
            <person name="Lilly W.W."/>
            <person name="Ma L.J."/>
            <person name="Mackey A.J."/>
            <person name="Manning G."/>
            <person name="Martin F."/>
            <person name="Muraguchi H."/>
            <person name="Natvig D.O."/>
            <person name="Palmerini H."/>
            <person name="Ramesh M.A."/>
            <person name="Rehmeyer C.J."/>
            <person name="Roe B.A."/>
            <person name="Shenoy N."/>
            <person name="Stanke M."/>
            <person name="Ter-Hovhannisyan V."/>
            <person name="Tunlid A."/>
            <person name="Velagapudi R."/>
            <person name="Vision T.J."/>
            <person name="Zeng Q."/>
            <person name="Zolan M.E."/>
            <person name="Pukkila P.J."/>
        </authorList>
    </citation>
    <scope>NUCLEOTIDE SEQUENCE [LARGE SCALE GENOMIC DNA]</scope>
    <source>
        <strain evidence="3">Okayama-7 / 130 / ATCC MYA-4618 / FGSC 9003</strain>
    </source>
</reference>
<proteinExistence type="predicted"/>
<feature type="region of interest" description="Disordered" evidence="1">
    <location>
        <begin position="273"/>
        <end position="314"/>
    </location>
</feature>
<feature type="region of interest" description="Disordered" evidence="1">
    <location>
        <begin position="564"/>
        <end position="583"/>
    </location>
</feature>
<evidence type="ECO:0000256" key="1">
    <source>
        <dbReference type="SAM" id="MobiDB-lite"/>
    </source>
</evidence>
<protein>
    <submittedName>
        <fullName evidence="2">Uncharacterized protein</fullName>
    </submittedName>
</protein>
<feature type="region of interest" description="Disordered" evidence="1">
    <location>
        <begin position="157"/>
        <end position="192"/>
    </location>
</feature>
<dbReference type="RefSeq" id="XP_001836528.1">
    <property type="nucleotide sequence ID" value="XM_001836476.1"/>
</dbReference>
<feature type="compositionally biased region" description="Low complexity" evidence="1">
    <location>
        <begin position="175"/>
        <end position="192"/>
    </location>
</feature>
<dbReference type="KEGG" id="cci:CC1G_07611"/>
<dbReference type="GeneID" id="6013073"/>
<dbReference type="VEuPathDB" id="FungiDB:CC1G_07611"/>
<sequence length="874" mass="93241">MSWFTAAFTQVKVAFKAGWTRLVQSVAAIARPQKPCTAPVLVPVPATLNKDDAGNAFAKISPPIPFDDLALSRCPRAGTPPLQQPCRTADVKRGSHAARALFHDPFKAPSRVGSFDVTSLATPTSGGINSSSGALATNLASMSDVTISFADDYLQSPTDTSRSDSQFTPILDSDTSQSPSISTAPTTPTSILSPTIVKGEFRKNVWESEPDEEDNVPLSALMIRGVRDATKRHALSGPILAGSKCDRPSWLSGLRPSRSCDETSSVVLEVIIHTPPDSPDSSNTSSPSVSGDPSDDSTSKATGRETKGRSNTPLGWWHAAKRNLNLEVDEVSVYSLESYSPSKTNSPAITEPLDPRQASVVPEITLTPPSQPTTPEMASNAAHEDAVSAFHGCETSDLDVGVSEDRPTAALDNALNPSLLLVPPNAELSECDRSESLESTDSATLKRRRRNACRVDTSSIDLIMAGLDQVFPESRCPSPTMSLEDPKGMSTGSSFPSADWESVGEVASEQDTSSNDGDRDQWESRFSDSSDDEDGFYGPTPLSNLDARRSGVSFPDPSSVLSTIAEEEERDSGSHPLLSESPRSCLEPSAIIDNLDMTAPTITKRRWFSMIDTDVVRNGGNRTTKTRHLSAPLLNPAPPRGIIVSASGLHWTFVDETEAGSLTSIVDKARRQSAVRPLVLPARSASRPSVTDLARPGVTGSCALTPPPERFPCTDTFENVPILEGLLPWALYTQSSSTSSHSSPVHSKRSSVSSVYSNLSVSGDSPIIPDSIVREFSVDSDSKADASIGLSSSTDDADALECEFILNTAASHPQGVNGILAILDALENSRSSLAYMRPTSYLSETSTRWSDARWSGVDFGEMDAEGRFAGGYAL</sequence>
<evidence type="ECO:0000313" key="3">
    <source>
        <dbReference type="Proteomes" id="UP000001861"/>
    </source>
</evidence>
<comment type="caution">
    <text evidence="2">The sequence shown here is derived from an EMBL/GenBank/DDBJ whole genome shotgun (WGS) entry which is preliminary data.</text>
</comment>
<feature type="compositionally biased region" description="Polar residues" evidence="1">
    <location>
        <begin position="157"/>
        <end position="168"/>
    </location>
</feature>
<dbReference type="AlphaFoldDB" id="A8NUT1"/>
<organism evidence="2 3">
    <name type="scientific">Coprinopsis cinerea (strain Okayama-7 / 130 / ATCC MYA-4618 / FGSC 9003)</name>
    <name type="common">Inky cap fungus</name>
    <name type="synonym">Hormographiella aspergillata</name>
    <dbReference type="NCBI Taxonomy" id="240176"/>
    <lineage>
        <taxon>Eukaryota</taxon>
        <taxon>Fungi</taxon>
        <taxon>Dikarya</taxon>
        <taxon>Basidiomycota</taxon>
        <taxon>Agaricomycotina</taxon>
        <taxon>Agaricomycetes</taxon>
        <taxon>Agaricomycetidae</taxon>
        <taxon>Agaricales</taxon>
        <taxon>Agaricineae</taxon>
        <taxon>Psathyrellaceae</taxon>
        <taxon>Coprinopsis</taxon>
    </lineage>
</organism>
<gene>
    <name evidence="2" type="ORF">CC1G_07611</name>
</gene>
<feature type="compositionally biased region" description="Low complexity" evidence="1">
    <location>
        <begin position="279"/>
        <end position="292"/>
    </location>
</feature>
<dbReference type="Proteomes" id="UP000001861">
    <property type="component" value="Unassembled WGS sequence"/>
</dbReference>
<name>A8NUT1_COPC7</name>
<feature type="region of interest" description="Disordered" evidence="1">
    <location>
        <begin position="476"/>
        <end position="559"/>
    </location>
</feature>
<keyword evidence="3" id="KW-1185">Reference proteome</keyword>
<dbReference type="InParanoid" id="A8NUT1"/>
<dbReference type="OrthoDB" id="2949002at2759"/>
<accession>A8NUT1</accession>